<feature type="transmembrane region" description="Helical" evidence="2">
    <location>
        <begin position="364"/>
        <end position="387"/>
    </location>
</feature>
<name>A0A5B8UQH9_9SPHI</name>
<gene>
    <name evidence="3" type="ORF">FRZ54_01390</name>
</gene>
<sequence length="819" mass="94562">MTPAAKIRLMLALLFASLLLTAIVIQKTYTPKNNLYQTAQTLESNLQKKERVVADVINDKKAFDNLKTLEDDDRAALKAIKKFTTDENIWLLTYKKGRLVFWSGIKVIPLHPIKEGYSFVKESNGHYNAIKKTDGDFSAVFLIPVKLEYKIQNQYLQNIFAKNLLKDNNIEIAKYDDKNIYEIHSITDKYLFSVKVNPYEVNHKFLYFEIASWALCFLVLCLLIHNICNYIAVRGYLLLSFAVLLIFIVTLRYLNIYCNWPDLSYKLSIFQPTLYYGGPLYPSFGDFCLNVLAISWFFCFVYRYRNKLVKPSYSKIAGYIIVVICVLAITGVSFLLLRRFHGLVLYSKINFDVNNVLGLTHHSVMGILMLCFAYLVFYVLVEICLTFSVRVAVPVSQQAAIFLAAILAATFIPVLNRGEFTLFYLFGAAWVFIRGYAYLYKQARLNSGALVSIILVCASVSAIKLNHFLSLKEKEKRKELLHQLITTADLPTEHYLKIVERKIETDPDVKRYFIDTVHNNDVIKAYLQKTYFYEYLSKFKLNVYGYDTGDKQFLSQKGYEQQSYDLNVFKDMVRIGGAPKISDYFYRNSKAYGSREYLARIPVYDQKELVGTLVISLDSKDTQNENAPLDLLVDNNVKPADDFEDYSYAYYSDNRLMSQKGKYDYSLINREFKGKVKDTVFKSTTVSDLASYKLWNTYNHLIYQPDGRSMLVISKKENVAINTITSVTFFFIVFLAFAAVVIVMRWLWARIRILYSEENYFHWVLKINFEHILYKTRIQLSIVFAVVATLILVGLLPMFPSQSNTANNRTPPSATGCCK</sequence>
<feature type="transmembrane region" description="Helical" evidence="2">
    <location>
        <begin position="236"/>
        <end position="254"/>
    </location>
</feature>
<keyword evidence="2" id="KW-1133">Transmembrane helix</keyword>
<feature type="transmembrane region" description="Helical" evidence="2">
    <location>
        <begin position="780"/>
        <end position="799"/>
    </location>
</feature>
<feature type="transmembrane region" description="Helical" evidence="2">
    <location>
        <begin position="447"/>
        <end position="469"/>
    </location>
</feature>
<feature type="transmembrane region" description="Helical" evidence="2">
    <location>
        <begin position="399"/>
        <end position="416"/>
    </location>
</feature>
<evidence type="ECO:0000256" key="1">
    <source>
        <dbReference type="SAM" id="Coils"/>
    </source>
</evidence>
<feature type="transmembrane region" description="Helical" evidence="2">
    <location>
        <begin position="422"/>
        <end position="440"/>
    </location>
</feature>
<feature type="transmembrane region" description="Helical" evidence="2">
    <location>
        <begin position="316"/>
        <end position="337"/>
    </location>
</feature>
<dbReference type="EMBL" id="CP042436">
    <property type="protein sequence ID" value="QEC61289.1"/>
    <property type="molecule type" value="Genomic_DNA"/>
</dbReference>
<feature type="transmembrane region" description="Helical" evidence="2">
    <location>
        <begin position="205"/>
        <end position="224"/>
    </location>
</feature>
<keyword evidence="1" id="KW-0175">Coiled coil</keyword>
<dbReference type="AlphaFoldDB" id="A0A5B8UQH9"/>
<dbReference type="KEGG" id="mgin:FRZ54_01390"/>
<feature type="coiled-coil region" evidence="1">
    <location>
        <begin position="32"/>
        <end position="59"/>
    </location>
</feature>
<reference evidence="3 4" key="1">
    <citation type="journal article" date="2017" name="Curr. Microbiol.">
        <title>Mucilaginibacter ginsenosidivorans sp. nov., Isolated from Soil of Ginseng Field.</title>
        <authorList>
            <person name="Kim M.M."/>
            <person name="Siddiqi M.Z."/>
            <person name="Im W.T."/>
        </authorList>
    </citation>
    <scope>NUCLEOTIDE SEQUENCE [LARGE SCALE GENOMIC DNA]</scope>
    <source>
        <strain evidence="3 4">Gsoil 3017</strain>
    </source>
</reference>
<organism evidence="3 4">
    <name type="scientific">Mucilaginibacter ginsenosidivorans</name>
    <dbReference type="NCBI Taxonomy" id="398053"/>
    <lineage>
        <taxon>Bacteria</taxon>
        <taxon>Pseudomonadati</taxon>
        <taxon>Bacteroidota</taxon>
        <taxon>Sphingobacteriia</taxon>
        <taxon>Sphingobacteriales</taxon>
        <taxon>Sphingobacteriaceae</taxon>
        <taxon>Mucilaginibacter</taxon>
    </lineage>
</organism>
<feature type="transmembrane region" description="Helical" evidence="2">
    <location>
        <begin position="727"/>
        <end position="748"/>
    </location>
</feature>
<feature type="transmembrane region" description="Helical" evidence="2">
    <location>
        <begin position="284"/>
        <end position="304"/>
    </location>
</feature>
<protein>
    <submittedName>
        <fullName evidence="3">Uncharacterized protein</fullName>
    </submittedName>
</protein>
<keyword evidence="2" id="KW-0472">Membrane</keyword>
<dbReference type="OrthoDB" id="9776727at2"/>
<keyword evidence="4" id="KW-1185">Reference proteome</keyword>
<dbReference type="Proteomes" id="UP000321479">
    <property type="component" value="Chromosome"/>
</dbReference>
<evidence type="ECO:0000256" key="2">
    <source>
        <dbReference type="SAM" id="Phobius"/>
    </source>
</evidence>
<evidence type="ECO:0000313" key="3">
    <source>
        <dbReference type="EMBL" id="QEC61289.1"/>
    </source>
</evidence>
<proteinExistence type="predicted"/>
<evidence type="ECO:0000313" key="4">
    <source>
        <dbReference type="Proteomes" id="UP000321479"/>
    </source>
</evidence>
<dbReference type="RefSeq" id="WP_147029867.1">
    <property type="nucleotide sequence ID" value="NZ_CP042436.1"/>
</dbReference>
<accession>A0A5B8UQH9</accession>
<keyword evidence="2" id="KW-0812">Transmembrane</keyword>